<reference evidence="1 2" key="1">
    <citation type="submission" date="2021-03" db="EMBL/GenBank/DDBJ databases">
        <authorList>
            <person name="Peeters C."/>
        </authorList>
    </citation>
    <scope>NUCLEOTIDE SEQUENCE [LARGE SCALE GENOMIC DNA]</scope>
    <source>
        <strain evidence="1 2">LMG 26411</strain>
    </source>
</reference>
<proteinExistence type="predicted"/>
<evidence type="ECO:0008006" key="3">
    <source>
        <dbReference type="Google" id="ProtNLM"/>
    </source>
</evidence>
<evidence type="ECO:0000313" key="2">
    <source>
        <dbReference type="Proteomes" id="UP000672657"/>
    </source>
</evidence>
<dbReference type="InterPro" id="IPR029069">
    <property type="entry name" value="HotDog_dom_sf"/>
</dbReference>
<organism evidence="1 2">
    <name type="scientific">Cupriavidus numazuensis</name>
    <dbReference type="NCBI Taxonomy" id="221992"/>
    <lineage>
        <taxon>Bacteria</taxon>
        <taxon>Pseudomonadati</taxon>
        <taxon>Pseudomonadota</taxon>
        <taxon>Betaproteobacteria</taxon>
        <taxon>Burkholderiales</taxon>
        <taxon>Burkholderiaceae</taxon>
        <taxon>Cupriavidus</taxon>
    </lineage>
</organism>
<name>A0ABN7QFH1_9BURK</name>
<evidence type="ECO:0000313" key="1">
    <source>
        <dbReference type="EMBL" id="CAG2159315.1"/>
    </source>
</evidence>
<gene>
    <name evidence="1" type="ORF">LMG26411_06610</name>
</gene>
<dbReference type="InterPro" id="IPR052342">
    <property type="entry name" value="MCH/BMMD"/>
</dbReference>
<accession>A0ABN7QFH1</accession>
<comment type="caution">
    <text evidence="1">The sequence shown here is derived from an EMBL/GenBank/DDBJ whole genome shotgun (WGS) entry which is preliminary data.</text>
</comment>
<sequence length="180" mass="19858">MASGPCSGNALEFPNVIPELKMQINEHNMLTLDSGPWWDDLTVGTRFRTRRRTVTETDLVQFANLTWLNEELFSVAGEGRAGMAIQGRVVPGALVYSYAEGLLVPSMQASGLAFLGTSLDVKGPTFVGDTIHVECEVVEQRRTSKPGRGLVRTRNAVVNHRGETVLVYDPLRLMRIRAES</sequence>
<protein>
    <recommendedName>
        <fullName evidence="3">N-terminal of MaoC-like dehydratase domain-containing protein</fullName>
    </recommendedName>
</protein>
<dbReference type="EMBL" id="CAJPVI010000057">
    <property type="protein sequence ID" value="CAG2159315.1"/>
    <property type="molecule type" value="Genomic_DNA"/>
</dbReference>
<dbReference type="PANTHER" id="PTHR43664">
    <property type="entry name" value="MONOAMINE OXIDASE-RELATED"/>
    <property type="match status" value="1"/>
</dbReference>
<dbReference type="PANTHER" id="PTHR43664:SF1">
    <property type="entry name" value="BETA-METHYLMALYL-COA DEHYDRATASE"/>
    <property type="match status" value="1"/>
</dbReference>
<dbReference type="Proteomes" id="UP000672657">
    <property type="component" value="Unassembled WGS sequence"/>
</dbReference>
<dbReference type="Gene3D" id="3.10.129.10">
    <property type="entry name" value="Hotdog Thioesterase"/>
    <property type="match status" value="1"/>
</dbReference>
<dbReference type="SUPFAM" id="SSF54637">
    <property type="entry name" value="Thioesterase/thiol ester dehydrase-isomerase"/>
    <property type="match status" value="1"/>
</dbReference>
<keyword evidence="2" id="KW-1185">Reference proteome</keyword>